<keyword evidence="4" id="KW-0206">Cytoskeleton</keyword>
<accession>A0A835LLR8</accession>
<evidence type="ECO:0000256" key="5">
    <source>
        <dbReference type="SAM" id="Coils"/>
    </source>
</evidence>
<dbReference type="GO" id="GO:0072686">
    <property type="term" value="C:mitotic spindle"/>
    <property type="evidence" value="ECO:0007669"/>
    <property type="project" value="TreeGrafter"/>
</dbReference>
<feature type="coiled-coil region" evidence="5">
    <location>
        <begin position="96"/>
        <end position="173"/>
    </location>
</feature>
<dbReference type="OrthoDB" id="1934084at2759"/>
<comment type="subcellular location">
    <subcellularLocation>
        <location evidence="1">Cytoplasm</location>
        <location evidence="1">Cytoskeleton</location>
    </subcellularLocation>
</comment>
<evidence type="ECO:0000256" key="2">
    <source>
        <dbReference type="ARBA" id="ARBA00022490"/>
    </source>
</evidence>
<dbReference type="GO" id="GO:0005876">
    <property type="term" value="C:spindle microtubule"/>
    <property type="evidence" value="ECO:0007669"/>
    <property type="project" value="TreeGrafter"/>
</dbReference>
<keyword evidence="3" id="KW-0505">Motor protein</keyword>
<organism evidence="6 7">
    <name type="scientific">Coptis chinensis</name>
    <dbReference type="NCBI Taxonomy" id="261450"/>
    <lineage>
        <taxon>Eukaryota</taxon>
        <taxon>Viridiplantae</taxon>
        <taxon>Streptophyta</taxon>
        <taxon>Embryophyta</taxon>
        <taxon>Tracheophyta</taxon>
        <taxon>Spermatophyta</taxon>
        <taxon>Magnoliopsida</taxon>
        <taxon>Ranunculales</taxon>
        <taxon>Ranunculaceae</taxon>
        <taxon>Coptidoideae</taxon>
        <taxon>Coptis</taxon>
    </lineage>
</organism>
<dbReference type="PANTHER" id="PTHR47970:SF9">
    <property type="entry name" value="KINESIN-LIKE PROTEIN KIN-5D"/>
    <property type="match status" value="1"/>
</dbReference>
<comment type="caution">
    <text evidence="6">The sequence shown here is derived from an EMBL/GenBank/DDBJ whole genome shotgun (WGS) entry which is preliminary data.</text>
</comment>
<keyword evidence="5" id="KW-0175">Coiled coil</keyword>
<name>A0A835LLR8_9MAGN</name>
<reference evidence="6 7" key="1">
    <citation type="submission" date="2020-10" db="EMBL/GenBank/DDBJ databases">
        <title>The Coptis chinensis genome and diversification of protoberbering-type alkaloids.</title>
        <authorList>
            <person name="Wang B."/>
            <person name="Shu S."/>
            <person name="Song C."/>
            <person name="Liu Y."/>
        </authorList>
    </citation>
    <scope>NUCLEOTIDE SEQUENCE [LARGE SCALE GENOMIC DNA]</scope>
    <source>
        <strain evidence="6">HL-2020</strain>
        <tissue evidence="6">Leaf</tissue>
    </source>
</reference>
<dbReference type="GO" id="GO:0008574">
    <property type="term" value="F:plus-end-directed microtubule motor activity"/>
    <property type="evidence" value="ECO:0007669"/>
    <property type="project" value="TreeGrafter"/>
</dbReference>
<dbReference type="InterPro" id="IPR047149">
    <property type="entry name" value="KIF11-like"/>
</dbReference>
<dbReference type="GO" id="GO:0051231">
    <property type="term" value="P:spindle elongation"/>
    <property type="evidence" value="ECO:0007669"/>
    <property type="project" value="TreeGrafter"/>
</dbReference>
<dbReference type="PANTHER" id="PTHR47970">
    <property type="entry name" value="KINESIN-LIKE PROTEIN KIF11"/>
    <property type="match status" value="1"/>
</dbReference>
<dbReference type="GO" id="GO:0090307">
    <property type="term" value="P:mitotic spindle assembly"/>
    <property type="evidence" value="ECO:0007669"/>
    <property type="project" value="TreeGrafter"/>
</dbReference>
<keyword evidence="2" id="KW-0963">Cytoplasm</keyword>
<protein>
    <submittedName>
        <fullName evidence="6">Uncharacterized protein</fullName>
    </submittedName>
</protein>
<dbReference type="EMBL" id="JADFTS010000007">
    <property type="protein sequence ID" value="KAF9597172.1"/>
    <property type="molecule type" value="Genomic_DNA"/>
</dbReference>
<evidence type="ECO:0000256" key="3">
    <source>
        <dbReference type="ARBA" id="ARBA00023175"/>
    </source>
</evidence>
<evidence type="ECO:0000256" key="4">
    <source>
        <dbReference type="ARBA" id="ARBA00023212"/>
    </source>
</evidence>
<evidence type="ECO:0000313" key="6">
    <source>
        <dbReference type="EMBL" id="KAF9597172.1"/>
    </source>
</evidence>
<gene>
    <name evidence="6" type="ORF">IFM89_016160</name>
</gene>
<evidence type="ECO:0000256" key="1">
    <source>
        <dbReference type="ARBA" id="ARBA00004245"/>
    </source>
</evidence>
<proteinExistence type="predicted"/>
<keyword evidence="7" id="KW-1185">Reference proteome</keyword>
<sequence length="202" mass="23559">MRVLLYYRDPRAHMSIIGLTPKCFSFRLQLQGGISAPINITSTPLTHVPKMSQSFESQLEVKVIKALKHTIVHYVLLSEVYAAREKNGIYIPRDRYLQEEAEKKAMTEKIERMEMDSEFKDKELHNAQQVLTAELSEKFEKTQKKLENTEHSLFDLEERYQQANSTIKEKLEDGNRTLVRSFQSRLIQELEVLHKTVVASFT</sequence>
<evidence type="ECO:0000313" key="7">
    <source>
        <dbReference type="Proteomes" id="UP000631114"/>
    </source>
</evidence>
<dbReference type="AlphaFoldDB" id="A0A835LLR8"/>
<dbReference type="Proteomes" id="UP000631114">
    <property type="component" value="Unassembled WGS sequence"/>
</dbReference>